<feature type="transmembrane region" description="Helical" evidence="2">
    <location>
        <begin position="35"/>
        <end position="59"/>
    </location>
</feature>
<keyword evidence="2" id="KW-0472">Membrane</keyword>
<evidence type="ECO:0000313" key="4">
    <source>
        <dbReference type="Proteomes" id="UP000507222"/>
    </source>
</evidence>
<proteinExistence type="predicted"/>
<evidence type="ECO:0000256" key="2">
    <source>
        <dbReference type="SAM" id="Phobius"/>
    </source>
</evidence>
<name>A0A6J5UWS2_PRUAR</name>
<evidence type="ECO:0000313" key="3">
    <source>
        <dbReference type="EMBL" id="CAB4280442.1"/>
    </source>
</evidence>
<keyword evidence="2" id="KW-1133">Transmembrane helix</keyword>
<organism evidence="3 4">
    <name type="scientific">Prunus armeniaca</name>
    <name type="common">Apricot</name>
    <name type="synonym">Armeniaca vulgaris</name>
    <dbReference type="NCBI Taxonomy" id="36596"/>
    <lineage>
        <taxon>Eukaryota</taxon>
        <taxon>Viridiplantae</taxon>
        <taxon>Streptophyta</taxon>
        <taxon>Embryophyta</taxon>
        <taxon>Tracheophyta</taxon>
        <taxon>Spermatophyta</taxon>
        <taxon>Magnoliopsida</taxon>
        <taxon>eudicotyledons</taxon>
        <taxon>Gunneridae</taxon>
        <taxon>Pentapetalae</taxon>
        <taxon>rosids</taxon>
        <taxon>fabids</taxon>
        <taxon>Rosales</taxon>
        <taxon>Rosaceae</taxon>
        <taxon>Amygdaloideae</taxon>
        <taxon>Amygdaleae</taxon>
        <taxon>Prunus</taxon>
    </lineage>
</organism>
<feature type="compositionally biased region" description="Basic and acidic residues" evidence="1">
    <location>
        <begin position="15"/>
        <end position="32"/>
    </location>
</feature>
<dbReference type="EMBL" id="CAEKDK010000005">
    <property type="protein sequence ID" value="CAB4280442.1"/>
    <property type="molecule type" value="Genomic_DNA"/>
</dbReference>
<evidence type="ECO:0000256" key="1">
    <source>
        <dbReference type="SAM" id="MobiDB-lite"/>
    </source>
</evidence>
<sequence length="108" mass="11444">MGPSESREGSGNNKENGRIKKQNEKNGGDLRKDKVGWSTVAAIATGAVAGAALLAYGIFSLASGLGSGSDSEQEEEMMIAPGTGGLEQIPRAVFERNPGDYFRELRRK</sequence>
<dbReference type="PANTHER" id="PTHR33333">
    <property type="entry name" value="ERYTHROCYTE MEMBRANE PROTEIN 1-LIKE"/>
    <property type="match status" value="1"/>
</dbReference>
<feature type="region of interest" description="Disordered" evidence="1">
    <location>
        <begin position="1"/>
        <end position="32"/>
    </location>
</feature>
<gene>
    <name evidence="3" type="ORF">CURHAP_LOCUS33285</name>
</gene>
<accession>A0A6J5UWS2</accession>
<dbReference type="AlphaFoldDB" id="A0A6J5UWS2"/>
<dbReference type="InterPro" id="IPR039926">
    <property type="entry name" value="Egg_app_1"/>
</dbReference>
<keyword evidence="2" id="KW-0812">Transmembrane</keyword>
<reference evidence="3 4" key="1">
    <citation type="submission" date="2020-05" db="EMBL/GenBank/DDBJ databases">
        <authorList>
            <person name="Campoy J."/>
            <person name="Schneeberger K."/>
            <person name="Spophaly S."/>
        </authorList>
    </citation>
    <scope>NUCLEOTIDE SEQUENCE [LARGE SCALE GENOMIC DNA]</scope>
    <source>
        <strain evidence="3">PruArmRojPasFocal</strain>
    </source>
</reference>
<protein>
    <submittedName>
        <fullName evidence="3">Uncharacterized protein</fullName>
    </submittedName>
</protein>
<dbReference type="PANTHER" id="PTHR33333:SF43">
    <property type="match status" value="1"/>
</dbReference>
<dbReference type="Proteomes" id="UP000507222">
    <property type="component" value="Unassembled WGS sequence"/>
</dbReference>